<organism evidence="1 2">
    <name type="scientific">Pristionchus pacificus</name>
    <name type="common">Parasitic nematode worm</name>
    <dbReference type="NCBI Taxonomy" id="54126"/>
    <lineage>
        <taxon>Eukaryota</taxon>
        <taxon>Metazoa</taxon>
        <taxon>Ecdysozoa</taxon>
        <taxon>Nematoda</taxon>
        <taxon>Chromadorea</taxon>
        <taxon>Rhabditida</taxon>
        <taxon>Rhabditina</taxon>
        <taxon>Diplogasteromorpha</taxon>
        <taxon>Diplogasteroidea</taxon>
        <taxon>Neodiplogasteridae</taxon>
        <taxon>Pristionchus</taxon>
    </lineage>
</organism>
<evidence type="ECO:0000313" key="1">
    <source>
        <dbReference type="EnsemblMetazoa" id="PPA06646.1"/>
    </source>
</evidence>
<sequence length="323" mass="36734">MNNSNVLRYGFEWDRDWTLDFIMNTFPCFPIANSISVHPYVLYLLFRRSCSMGSHIRIGYMLTVTGLIFYDWTLSFFIRLYILAPLPAIHCEGILCTMGLPKHVIMAIISSAFAVHFPGFFWLVFRLHGTVASWKKWKLSNCSQVAGIIFHIFCTAANVVGFTVFGRDSDDYTELLQREPEYDVFVKRGGTLFIFGAAGAPQYLKYELFILCLGLATNAVPLIAMMTHAIVILSGMGEVAKSEKSIRQTRALFRTVCLQMNSAFLFVILPFLAIVSMASIDTRKTFPNAVHATIRFVMITLISVNPFQFGLMFTWRNPSEWSR</sequence>
<evidence type="ECO:0000313" key="2">
    <source>
        <dbReference type="Proteomes" id="UP000005239"/>
    </source>
</evidence>
<reference evidence="2" key="1">
    <citation type="journal article" date="2008" name="Nat. Genet.">
        <title>The Pristionchus pacificus genome provides a unique perspective on nematode lifestyle and parasitism.</title>
        <authorList>
            <person name="Dieterich C."/>
            <person name="Clifton S.W."/>
            <person name="Schuster L.N."/>
            <person name="Chinwalla A."/>
            <person name="Delehaunty K."/>
            <person name="Dinkelacker I."/>
            <person name="Fulton L."/>
            <person name="Fulton R."/>
            <person name="Godfrey J."/>
            <person name="Minx P."/>
            <person name="Mitreva M."/>
            <person name="Roeseler W."/>
            <person name="Tian H."/>
            <person name="Witte H."/>
            <person name="Yang S.P."/>
            <person name="Wilson R.K."/>
            <person name="Sommer R.J."/>
        </authorList>
    </citation>
    <scope>NUCLEOTIDE SEQUENCE [LARGE SCALE GENOMIC DNA]</scope>
    <source>
        <strain evidence="2">PS312</strain>
    </source>
</reference>
<accession>A0A8R1U7F8</accession>
<name>A0A2A6CPB0_PRIPA</name>
<reference evidence="1" key="2">
    <citation type="submission" date="2022-06" db="UniProtKB">
        <authorList>
            <consortium name="EnsemblMetazoa"/>
        </authorList>
    </citation>
    <scope>IDENTIFICATION</scope>
    <source>
        <strain evidence="1">PS312</strain>
    </source>
</reference>
<dbReference type="InterPro" id="IPR019422">
    <property type="entry name" value="7TM_GPCR_serpentine_rcpt_Srh"/>
</dbReference>
<proteinExistence type="predicted"/>
<protein>
    <submittedName>
        <fullName evidence="1">G protein-coupled receptor</fullName>
    </submittedName>
</protein>
<dbReference type="Pfam" id="PF10318">
    <property type="entry name" value="7TM_GPCR_Srh"/>
    <property type="match status" value="1"/>
</dbReference>
<dbReference type="EnsemblMetazoa" id="PPA06646.1">
    <property type="protein sequence ID" value="PPA06646.1"/>
    <property type="gene ID" value="WBGene00096200"/>
</dbReference>
<dbReference type="Proteomes" id="UP000005239">
    <property type="component" value="Unassembled WGS sequence"/>
</dbReference>
<keyword evidence="2" id="KW-1185">Reference proteome</keyword>
<dbReference type="PANTHER" id="PTHR45830">
    <property type="entry name" value="SERPENTINE RECEPTOR, CLASS I"/>
    <property type="match status" value="1"/>
</dbReference>
<dbReference type="AlphaFoldDB" id="A0A2A6CPB0"/>
<accession>A0A2A6CPB0</accession>
<dbReference type="PANTHER" id="PTHR45830:SF15">
    <property type="entry name" value="SERPENTINE RECEPTOR, CLASS I"/>
    <property type="match status" value="1"/>
</dbReference>
<gene>
    <name evidence="1" type="primary">WBGene00096200</name>
</gene>